<comment type="caution">
    <text evidence="1">The sequence shown here is derived from an EMBL/GenBank/DDBJ whole genome shotgun (WGS) entry which is preliminary data.</text>
</comment>
<evidence type="ECO:0000313" key="2">
    <source>
        <dbReference type="Proteomes" id="UP000499080"/>
    </source>
</evidence>
<protein>
    <submittedName>
        <fullName evidence="1">Uncharacterized protein</fullName>
    </submittedName>
</protein>
<evidence type="ECO:0000313" key="1">
    <source>
        <dbReference type="EMBL" id="GBL82118.1"/>
    </source>
</evidence>
<keyword evidence="2" id="KW-1185">Reference proteome</keyword>
<dbReference type="AlphaFoldDB" id="A0A4Y2AQZ4"/>
<reference evidence="1 2" key="1">
    <citation type="journal article" date="2019" name="Sci. Rep.">
        <title>Orb-weaving spider Araneus ventricosus genome elucidates the spidroin gene catalogue.</title>
        <authorList>
            <person name="Kono N."/>
            <person name="Nakamura H."/>
            <person name="Ohtoshi R."/>
            <person name="Moran D.A.P."/>
            <person name="Shinohara A."/>
            <person name="Yoshida Y."/>
            <person name="Fujiwara M."/>
            <person name="Mori M."/>
            <person name="Tomita M."/>
            <person name="Arakawa K."/>
        </authorList>
    </citation>
    <scope>NUCLEOTIDE SEQUENCE [LARGE SCALE GENOMIC DNA]</scope>
</reference>
<accession>A0A4Y2AQZ4</accession>
<dbReference type="EMBL" id="BGPR01000028">
    <property type="protein sequence ID" value="GBL82118.1"/>
    <property type="molecule type" value="Genomic_DNA"/>
</dbReference>
<organism evidence="1 2">
    <name type="scientific">Araneus ventricosus</name>
    <name type="common">Orbweaver spider</name>
    <name type="synonym">Epeira ventricosa</name>
    <dbReference type="NCBI Taxonomy" id="182803"/>
    <lineage>
        <taxon>Eukaryota</taxon>
        <taxon>Metazoa</taxon>
        <taxon>Ecdysozoa</taxon>
        <taxon>Arthropoda</taxon>
        <taxon>Chelicerata</taxon>
        <taxon>Arachnida</taxon>
        <taxon>Araneae</taxon>
        <taxon>Araneomorphae</taxon>
        <taxon>Entelegynae</taxon>
        <taxon>Araneoidea</taxon>
        <taxon>Araneidae</taxon>
        <taxon>Araneus</taxon>
    </lineage>
</organism>
<gene>
    <name evidence="1" type="ORF">AVEN_252321_1</name>
</gene>
<dbReference type="OrthoDB" id="6156427at2759"/>
<name>A0A4Y2AQZ4_ARAVE</name>
<dbReference type="Proteomes" id="UP000499080">
    <property type="component" value="Unassembled WGS sequence"/>
</dbReference>
<sequence length="112" mass="12568">MAASTNSENIFFLKPGRGKVEDALYCAANLNIAPHIRDNILFLRAFSGYDTPSAVLRHEKKKFISVLNSTELRKVVNIFLDENACPCEVDEAGQKVLIACVGERTVKKHWIF</sequence>
<proteinExistence type="predicted"/>